<dbReference type="GO" id="GO:0045259">
    <property type="term" value="C:proton-transporting ATP synthase complex"/>
    <property type="evidence" value="ECO:0007669"/>
    <property type="project" value="UniProtKB-KW"/>
</dbReference>
<feature type="transmembrane region" description="Helical" evidence="12">
    <location>
        <begin position="47"/>
        <end position="65"/>
    </location>
</feature>
<keyword evidence="8" id="KW-0406">Ion transport</keyword>
<dbReference type="GO" id="GO:0046933">
    <property type="term" value="F:proton-transporting ATP synthase activity, rotational mechanism"/>
    <property type="evidence" value="ECO:0007669"/>
    <property type="project" value="TreeGrafter"/>
</dbReference>
<evidence type="ECO:0000256" key="6">
    <source>
        <dbReference type="ARBA" id="ARBA00022781"/>
    </source>
</evidence>
<feature type="transmembrane region" description="Helical" evidence="12">
    <location>
        <begin position="142"/>
        <end position="165"/>
    </location>
</feature>
<evidence type="ECO:0000256" key="8">
    <source>
        <dbReference type="ARBA" id="ARBA00023065"/>
    </source>
</evidence>
<proteinExistence type="inferred from homology"/>
<evidence type="ECO:0000256" key="4">
    <source>
        <dbReference type="ARBA" id="ARBA00022547"/>
    </source>
</evidence>
<keyword evidence="7 12" id="KW-1133">Transmembrane helix</keyword>
<keyword evidence="9 12" id="KW-0472">Membrane</keyword>
<dbReference type="Gene3D" id="1.20.120.220">
    <property type="entry name" value="ATP synthase, F0 complex, subunit A"/>
    <property type="match status" value="1"/>
</dbReference>
<dbReference type="SUPFAM" id="SSF81336">
    <property type="entry name" value="F1F0 ATP synthase subunit A"/>
    <property type="match status" value="1"/>
</dbReference>
<dbReference type="PROSITE" id="PS00449">
    <property type="entry name" value="ATPASE_A"/>
    <property type="match status" value="1"/>
</dbReference>
<keyword evidence="6" id="KW-0375">Hydrogen ion transport</keyword>
<organism evidence="13">
    <name type="scientific">Pleuropoma jana</name>
    <dbReference type="NCBI Taxonomy" id="1882665"/>
    <lineage>
        <taxon>Eukaryota</taxon>
        <taxon>Metazoa</taxon>
        <taxon>Spiralia</taxon>
        <taxon>Lophotrochozoa</taxon>
        <taxon>Mollusca</taxon>
        <taxon>Gastropoda</taxon>
        <taxon>Neritimorpha</taxon>
        <taxon>Cycloneritida</taxon>
        <taxon>Helicinoidea</taxon>
        <taxon>Helicinidae</taxon>
        <taxon>Pleuropoma</taxon>
    </lineage>
</organism>
<keyword evidence="5 12" id="KW-0812">Transmembrane</keyword>
<gene>
    <name evidence="13" type="primary">ATP6</name>
</gene>
<evidence type="ECO:0000256" key="5">
    <source>
        <dbReference type="ARBA" id="ARBA00022692"/>
    </source>
</evidence>
<keyword evidence="10" id="KW-0066">ATP synthesis</keyword>
<dbReference type="PANTHER" id="PTHR11410">
    <property type="entry name" value="ATP SYNTHASE SUBUNIT A"/>
    <property type="match status" value="1"/>
</dbReference>
<dbReference type="InterPro" id="IPR035908">
    <property type="entry name" value="F0_ATP_A_sf"/>
</dbReference>
<feature type="transmembrane region" description="Helical" evidence="12">
    <location>
        <begin position="102"/>
        <end position="122"/>
    </location>
</feature>
<dbReference type="PANTHER" id="PTHR11410:SF0">
    <property type="entry name" value="ATP SYNTHASE SUBUNIT A"/>
    <property type="match status" value="1"/>
</dbReference>
<dbReference type="NCBIfam" id="TIGR01131">
    <property type="entry name" value="ATP_synt_6_or_A"/>
    <property type="match status" value="1"/>
</dbReference>
<evidence type="ECO:0000256" key="11">
    <source>
        <dbReference type="RuleBase" id="RU004450"/>
    </source>
</evidence>
<evidence type="ECO:0000256" key="1">
    <source>
        <dbReference type="ARBA" id="ARBA00004141"/>
    </source>
</evidence>
<evidence type="ECO:0000256" key="2">
    <source>
        <dbReference type="ARBA" id="ARBA00006810"/>
    </source>
</evidence>
<dbReference type="CDD" id="cd00310">
    <property type="entry name" value="ATP-synt_Fo_a_6"/>
    <property type="match status" value="1"/>
</dbReference>
<sequence>MMVDIFSHFDDEQFSLVSSYLFLWLISFYFLLILNLCYWVSKSNFNLFLVGLSSIIFSQISYSASSLMKGFNLMLVSLFLFLFFLNLVGLIPYTFSVSSHLVLTLSLSIVIWSSLVLSSFFYNIKITLAHLLPIGTPASLSVFMILVESVSIFIRPLTLALRLVANMGTGHIILGLVGTFLSSFCFMFNYYSFIILVMVQIGYMLVEFGISFIQAYIFMLLLMLYAEEHS</sequence>
<accession>A0A1B2G399</accession>
<dbReference type="AlphaFoldDB" id="A0A1B2G399"/>
<feature type="transmembrane region" description="Helical" evidence="12">
    <location>
        <begin position="205"/>
        <end position="226"/>
    </location>
</feature>
<name>A0A1B2G399_9GAST</name>
<keyword evidence="13" id="KW-0496">Mitochondrion</keyword>
<dbReference type="EMBL" id="KU342666">
    <property type="protein sequence ID" value="ANZ03370.1"/>
    <property type="molecule type" value="Genomic_DNA"/>
</dbReference>
<dbReference type="InterPro" id="IPR023011">
    <property type="entry name" value="ATP_synth_F0_asu_AS"/>
</dbReference>
<geneLocation type="mitochondrion" evidence="13"/>
<keyword evidence="4" id="KW-0138">CF(0)</keyword>
<evidence type="ECO:0000256" key="10">
    <source>
        <dbReference type="ARBA" id="ARBA00023310"/>
    </source>
</evidence>
<dbReference type="Pfam" id="PF00119">
    <property type="entry name" value="ATP-synt_A"/>
    <property type="match status" value="1"/>
</dbReference>
<evidence type="ECO:0000256" key="7">
    <source>
        <dbReference type="ARBA" id="ARBA00022989"/>
    </source>
</evidence>
<dbReference type="InterPro" id="IPR000568">
    <property type="entry name" value="ATP_synth_F0_asu"/>
</dbReference>
<feature type="transmembrane region" description="Helical" evidence="12">
    <location>
        <begin position="20"/>
        <end position="40"/>
    </location>
</feature>
<evidence type="ECO:0000313" key="13">
    <source>
        <dbReference type="EMBL" id="ANZ03370.1"/>
    </source>
</evidence>
<comment type="similarity">
    <text evidence="2">Belongs to the ATPase A chain family.</text>
</comment>
<dbReference type="InterPro" id="IPR045083">
    <property type="entry name" value="ATP_synth_F0_asu_bact/mt"/>
</dbReference>
<protein>
    <recommendedName>
        <fullName evidence="11">ATP synthase subunit a</fullName>
    </recommendedName>
</protein>
<evidence type="ECO:0000256" key="12">
    <source>
        <dbReference type="SAM" id="Phobius"/>
    </source>
</evidence>
<evidence type="ECO:0000256" key="9">
    <source>
        <dbReference type="ARBA" id="ARBA00023136"/>
    </source>
</evidence>
<reference evidence="13" key="1">
    <citation type="journal article" date="2016" name="Mol. Phylogenet. Evol.">
        <title>Phylogenetic relationships among main superfamilies of Neritimorpha (Mollusca: Gastropoda).</title>
        <authorList>
            <person name="Uribe J.E."/>
            <person name="Colgan D."/>
            <person name="Castro L.R."/>
            <person name="Kano Y."/>
            <person name="Zardoya R."/>
        </authorList>
    </citation>
    <scope>NUCLEOTIDE SEQUENCE</scope>
</reference>
<dbReference type="PRINTS" id="PR00123">
    <property type="entry name" value="ATPASEA"/>
</dbReference>
<evidence type="ECO:0000256" key="3">
    <source>
        <dbReference type="ARBA" id="ARBA00022448"/>
    </source>
</evidence>
<feature type="transmembrane region" description="Helical" evidence="12">
    <location>
        <begin position="71"/>
        <end position="95"/>
    </location>
</feature>
<dbReference type="GO" id="GO:0005743">
    <property type="term" value="C:mitochondrial inner membrane"/>
    <property type="evidence" value="ECO:0007669"/>
    <property type="project" value="UniProtKB-SubCell"/>
</dbReference>
<comment type="subcellular location">
    <subcellularLocation>
        <location evidence="1">Membrane</location>
        <topology evidence="1">Multi-pass membrane protein</topology>
    </subcellularLocation>
    <subcellularLocation>
        <location evidence="11">Mitochondrion inner membrane</location>
        <topology evidence="11">Multi-pass membrane protein</topology>
    </subcellularLocation>
</comment>
<feature type="transmembrane region" description="Helical" evidence="12">
    <location>
        <begin position="172"/>
        <end position="199"/>
    </location>
</feature>
<keyword evidence="3" id="KW-0813">Transport</keyword>